<dbReference type="Pfam" id="PF06835">
    <property type="entry name" value="LptC"/>
    <property type="match status" value="1"/>
</dbReference>
<gene>
    <name evidence="2" type="ordered locus">Caul_4955</name>
</gene>
<feature type="transmembrane region" description="Helical" evidence="1">
    <location>
        <begin position="26"/>
        <end position="49"/>
    </location>
</feature>
<keyword evidence="1" id="KW-1133">Transmembrane helix</keyword>
<dbReference type="STRING" id="366602.Caul_4955"/>
<dbReference type="AlphaFoldDB" id="B0T672"/>
<sequence>MTTLEADRAGYRRDLRRWRRRSRRVLLARIVLPVAMIGILVAVGGQVVWRTVTAGDRRPTESKAQIRMITPRFYGQSSDGRPFIITARSAVRDEADLKRVFLDAPTLTLGVGSPAPTRSTADRGIYREDTLKLQLFGNVRMDDGAGYRFASNEAMVDTRNGNTTGETALQGEGPTGQVQSNAYSVYDKGDRIIFRGGVKTRIDRKTGQSVPE</sequence>
<reference evidence="2" key="1">
    <citation type="submission" date="2008-01" db="EMBL/GenBank/DDBJ databases">
        <title>Complete sequence of chromosome of Caulobacter sp. K31.</title>
        <authorList>
            <consortium name="US DOE Joint Genome Institute"/>
            <person name="Copeland A."/>
            <person name="Lucas S."/>
            <person name="Lapidus A."/>
            <person name="Barry K."/>
            <person name="Glavina del Rio T."/>
            <person name="Dalin E."/>
            <person name="Tice H."/>
            <person name="Pitluck S."/>
            <person name="Bruce D."/>
            <person name="Goodwin L."/>
            <person name="Thompson L.S."/>
            <person name="Brettin T."/>
            <person name="Detter J.C."/>
            <person name="Han C."/>
            <person name="Schmutz J."/>
            <person name="Larimer F."/>
            <person name="Land M."/>
            <person name="Hauser L."/>
            <person name="Kyrpides N."/>
            <person name="Kim E."/>
            <person name="Stephens C."/>
            <person name="Richardson P."/>
        </authorList>
    </citation>
    <scope>NUCLEOTIDE SEQUENCE [LARGE SCALE GENOMIC DNA]</scope>
    <source>
        <strain evidence="2">K31</strain>
    </source>
</reference>
<dbReference type="HOGENOM" id="CLU_080694_2_0_5"/>
<evidence type="ECO:0008006" key="3">
    <source>
        <dbReference type="Google" id="ProtNLM"/>
    </source>
</evidence>
<dbReference type="eggNOG" id="COG5375">
    <property type="taxonomic scope" value="Bacteria"/>
</dbReference>
<dbReference type="OrthoDB" id="7202252at2"/>
<accession>B0T672</accession>
<keyword evidence="1" id="KW-0812">Transmembrane</keyword>
<keyword evidence="1" id="KW-0472">Membrane</keyword>
<protein>
    <recommendedName>
        <fullName evidence="3">Lipopolysaccharide-assembly, LptC-related</fullName>
    </recommendedName>
</protein>
<evidence type="ECO:0000256" key="1">
    <source>
        <dbReference type="SAM" id="Phobius"/>
    </source>
</evidence>
<dbReference type="InterPro" id="IPR010664">
    <property type="entry name" value="LipoPS_assembly_LptC-rel"/>
</dbReference>
<evidence type="ECO:0000313" key="2">
    <source>
        <dbReference type="EMBL" id="ABZ74075.1"/>
    </source>
</evidence>
<organism evidence="2">
    <name type="scientific">Caulobacter sp. (strain K31)</name>
    <dbReference type="NCBI Taxonomy" id="366602"/>
    <lineage>
        <taxon>Bacteria</taxon>
        <taxon>Pseudomonadati</taxon>
        <taxon>Pseudomonadota</taxon>
        <taxon>Alphaproteobacteria</taxon>
        <taxon>Caulobacterales</taxon>
        <taxon>Caulobacteraceae</taxon>
        <taxon>Caulobacter</taxon>
    </lineage>
</organism>
<proteinExistence type="predicted"/>
<dbReference type="KEGG" id="cak:Caul_4955"/>
<dbReference type="EMBL" id="CP000927">
    <property type="protein sequence ID" value="ABZ74075.1"/>
    <property type="molecule type" value="Genomic_DNA"/>
</dbReference>
<name>B0T672_CAUSK</name>